<dbReference type="STRING" id="1385699.A7A78_00200"/>
<dbReference type="SUPFAM" id="SSF160925">
    <property type="entry name" value="PG1388-like"/>
    <property type="match status" value="1"/>
</dbReference>
<organism evidence="1 2">
    <name type="scientific">Aequorivita soesokkakensis</name>
    <dbReference type="NCBI Taxonomy" id="1385699"/>
    <lineage>
        <taxon>Bacteria</taxon>
        <taxon>Pseudomonadati</taxon>
        <taxon>Bacteroidota</taxon>
        <taxon>Flavobacteriia</taxon>
        <taxon>Flavobacteriales</taxon>
        <taxon>Flavobacteriaceae</taxon>
        <taxon>Aequorivita</taxon>
    </lineage>
</organism>
<dbReference type="OrthoDB" id="1239452at2"/>
<dbReference type="AlphaFoldDB" id="A0A1A9LIP6"/>
<dbReference type="Proteomes" id="UP000077552">
    <property type="component" value="Unassembled WGS sequence"/>
</dbReference>
<dbReference type="InterPro" id="IPR021670">
    <property type="entry name" value="DUF3256"/>
</dbReference>
<dbReference type="Pfam" id="PF11644">
    <property type="entry name" value="DUF3256"/>
    <property type="match status" value="1"/>
</dbReference>
<proteinExistence type="predicted"/>
<accession>A0A1A9LIP6</accession>
<dbReference type="EMBL" id="LXIE01000001">
    <property type="protein sequence ID" value="OAD92375.1"/>
    <property type="molecule type" value="Genomic_DNA"/>
</dbReference>
<name>A0A1A9LIP6_9FLAO</name>
<dbReference type="RefSeq" id="WP_068760079.1">
    <property type="nucleotide sequence ID" value="NZ_LXIE01000001.1"/>
</dbReference>
<evidence type="ECO:0000313" key="1">
    <source>
        <dbReference type="EMBL" id="OAD92375.1"/>
    </source>
</evidence>
<sequence>MKAFSVFALLFFGQIGFSQNSIEFFQMLPDSIVLNLGPSERSQIVAHSKNNKSFEEAYKVMNSTQDKYAFESVNKTYLKLIGSLEGQFQMKLWKLPKPYVLVGVYKESCGPVCVAEQLVFYRYSPNTGFEELNLKNVFPLQKMKEFIFPKIPKNCSFEEDWMDFLLYQFAEKGKSIQVTWNNEAATTCAFDLNFELNLLTENLKNETYFGIKEK</sequence>
<protein>
    <submittedName>
        <fullName evidence="1">Uncharacterized protein</fullName>
    </submittedName>
</protein>
<reference evidence="1 2" key="1">
    <citation type="submission" date="2016-05" db="EMBL/GenBank/DDBJ databases">
        <title>Genome sequencing of Vitellibacter soesokkakensis RSSK-12.</title>
        <authorList>
            <person name="Thevarajoo S."/>
            <person name="Selvaratnam C."/>
            <person name="Goh K.M."/>
            <person name="Chan K.-G."/>
            <person name="Chong C.S."/>
        </authorList>
    </citation>
    <scope>NUCLEOTIDE SEQUENCE [LARGE SCALE GENOMIC DNA]</scope>
    <source>
        <strain evidence="1 2">RSSK-12</strain>
    </source>
</reference>
<keyword evidence="2" id="KW-1185">Reference proteome</keyword>
<gene>
    <name evidence="1" type="ORF">A7A78_00200</name>
</gene>
<comment type="caution">
    <text evidence="1">The sequence shown here is derived from an EMBL/GenBank/DDBJ whole genome shotgun (WGS) entry which is preliminary data.</text>
</comment>
<evidence type="ECO:0000313" key="2">
    <source>
        <dbReference type="Proteomes" id="UP000077552"/>
    </source>
</evidence>